<dbReference type="InterPro" id="IPR013785">
    <property type="entry name" value="Aldolase_TIM"/>
</dbReference>
<dbReference type="InterPro" id="IPR013483">
    <property type="entry name" value="MoaA"/>
</dbReference>
<evidence type="ECO:0000256" key="4">
    <source>
        <dbReference type="ARBA" id="ARBA00022723"/>
    </source>
</evidence>
<dbReference type="PANTHER" id="PTHR22960:SF0">
    <property type="entry name" value="MOLYBDENUM COFACTOR BIOSYNTHESIS PROTEIN 1"/>
    <property type="match status" value="1"/>
</dbReference>
<dbReference type="NCBIfam" id="TIGR02666">
    <property type="entry name" value="moaA"/>
    <property type="match status" value="1"/>
</dbReference>
<evidence type="ECO:0000256" key="6">
    <source>
        <dbReference type="ARBA" id="ARBA00023004"/>
    </source>
</evidence>
<sequence length="318" mass="35973">MRDSFGRNINYLRVSLTDRCNLRCRYCMPEEGINPKLDHEDIITLEETYELIKSFVNLGIDKIRFTGGEPLVRKGVLDLIYKVSKLEGIKDIAMTTNGLLLKDMAKSLKEAGLNRVNISLDTLDEYKYYNITRGGKLSRVLEGIEEALKVGLWPIKINTVLIGGFNDDEVVDLVNLTKKGIDIRFIELMPIGQAVDFAQEKFVSNDKVLGLVQSLKPVDKEDPSSPANYYALPNATGKVGLINPISCKFCNSCNRVRLTSTGKLKLCLHSNREIDLKKPLRDGKDLDKIVMEAIFTKEEKHRLEEEEYINRNMNQIGG</sequence>
<feature type="binding site" evidence="12">
    <location>
        <position position="119"/>
    </location>
    <ligand>
        <name>S-adenosyl-L-methionine</name>
        <dbReference type="ChEBI" id="CHEBI:59789"/>
    </ligand>
</feature>
<feature type="binding site" evidence="12">
    <location>
        <position position="95"/>
    </location>
    <ligand>
        <name>GTP</name>
        <dbReference type="ChEBI" id="CHEBI:37565"/>
    </ligand>
</feature>
<dbReference type="RefSeq" id="WP_249323846.1">
    <property type="nucleotide sequence ID" value="NZ_JACRTK010000003.1"/>
</dbReference>
<reference evidence="14 15" key="1">
    <citation type="submission" date="2020-08" db="EMBL/GenBank/DDBJ databases">
        <title>Genome public.</title>
        <authorList>
            <person name="Liu C."/>
            <person name="Sun Q."/>
        </authorList>
    </citation>
    <scope>NUCLEOTIDE SEQUENCE [LARGE SCALE GENOMIC DNA]</scope>
    <source>
        <strain evidence="14 15">NSJ-26</strain>
    </source>
</reference>
<dbReference type="GO" id="GO:1904047">
    <property type="term" value="F:S-adenosyl-L-methionine binding"/>
    <property type="evidence" value="ECO:0007669"/>
    <property type="project" value="UniProtKB-UniRule"/>
</dbReference>
<feature type="binding site" evidence="12">
    <location>
        <position position="20"/>
    </location>
    <ligand>
        <name>[4Fe-4S] cluster</name>
        <dbReference type="ChEBI" id="CHEBI:49883"/>
        <label>1</label>
        <note>4Fe-4S-S-AdoMet</note>
    </ligand>
</feature>
<keyword evidence="7 12" id="KW-0411">Iron-sulfur</keyword>
<protein>
    <recommendedName>
        <fullName evidence="1 12">GTP 3',8-cyclase</fullName>
        <ecNumber evidence="1 12">4.1.99.22</ecNumber>
    </recommendedName>
    <alternativeName>
        <fullName evidence="12">Molybdenum cofactor biosynthesis protein A</fullName>
    </alternativeName>
</protein>
<dbReference type="CDD" id="cd21117">
    <property type="entry name" value="Twitch_MoaA"/>
    <property type="match status" value="1"/>
</dbReference>
<organism evidence="14 15">
    <name type="scientific">Wansuia hejianensis</name>
    <dbReference type="NCBI Taxonomy" id="2763667"/>
    <lineage>
        <taxon>Bacteria</taxon>
        <taxon>Bacillati</taxon>
        <taxon>Bacillota</taxon>
        <taxon>Clostridia</taxon>
        <taxon>Lachnospirales</taxon>
        <taxon>Lachnospiraceae</taxon>
        <taxon>Wansuia</taxon>
    </lineage>
</organism>
<dbReference type="InterPro" id="IPR050105">
    <property type="entry name" value="MoCo_biosynth_MoaA/MoaC"/>
</dbReference>
<feature type="binding site" evidence="12">
    <location>
        <position position="24"/>
    </location>
    <ligand>
        <name>[4Fe-4S] cluster</name>
        <dbReference type="ChEBI" id="CHEBI:49883"/>
        <label>1</label>
        <note>4Fe-4S-S-AdoMet</note>
    </ligand>
</feature>
<dbReference type="InterPro" id="IPR006638">
    <property type="entry name" value="Elp3/MiaA/NifB-like_rSAM"/>
</dbReference>
<dbReference type="InterPro" id="IPR010505">
    <property type="entry name" value="MoaA_twitch"/>
</dbReference>
<feature type="binding site" evidence="12">
    <location>
        <position position="253"/>
    </location>
    <ligand>
        <name>[4Fe-4S] cluster</name>
        <dbReference type="ChEBI" id="CHEBI:49883"/>
        <label>2</label>
        <note>4Fe-4S-substrate</note>
    </ligand>
</feature>
<dbReference type="CDD" id="cd01335">
    <property type="entry name" value="Radical_SAM"/>
    <property type="match status" value="1"/>
</dbReference>
<comment type="subunit">
    <text evidence="12">Monomer and homodimer.</text>
</comment>
<feature type="binding site" evidence="12">
    <location>
        <position position="27"/>
    </location>
    <ligand>
        <name>[4Fe-4S] cluster</name>
        <dbReference type="ChEBI" id="CHEBI:49883"/>
        <label>1</label>
        <note>4Fe-4S-S-AdoMet</note>
    </ligand>
</feature>
<dbReference type="PANTHER" id="PTHR22960">
    <property type="entry name" value="MOLYBDOPTERIN COFACTOR SYNTHESIS PROTEIN A"/>
    <property type="match status" value="1"/>
</dbReference>
<evidence type="ECO:0000256" key="1">
    <source>
        <dbReference type="ARBA" id="ARBA00012167"/>
    </source>
</evidence>
<dbReference type="GO" id="GO:0005525">
    <property type="term" value="F:GTP binding"/>
    <property type="evidence" value="ECO:0007669"/>
    <property type="project" value="UniProtKB-UniRule"/>
</dbReference>
<gene>
    <name evidence="12 14" type="primary">moaA</name>
    <name evidence="14" type="ORF">H8689_07760</name>
</gene>
<keyword evidence="6 12" id="KW-0408">Iron</keyword>
<dbReference type="AlphaFoldDB" id="A0A926EZ30"/>
<dbReference type="PROSITE" id="PS51918">
    <property type="entry name" value="RADICAL_SAM"/>
    <property type="match status" value="1"/>
</dbReference>
<dbReference type="SFLD" id="SFLDG01386">
    <property type="entry name" value="main_SPASM_domain-containing"/>
    <property type="match status" value="1"/>
</dbReference>
<dbReference type="Proteomes" id="UP000601522">
    <property type="component" value="Unassembled WGS sequence"/>
</dbReference>
<dbReference type="SMART" id="SM00729">
    <property type="entry name" value="Elp3"/>
    <property type="match status" value="1"/>
</dbReference>
<evidence type="ECO:0000256" key="12">
    <source>
        <dbReference type="HAMAP-Rule" id="MF_01225"/>
    </source>
</evidence>
<feature type="binding site" evidence="12">
    <location>
        <begin position="255"/>
        <end position="257"/>
    </location>
    <ligand>
        <name>GTP</name>
        <dbReference type="ChEBI" id="CHEBI:37565"/>
    </ligand>
</feature>
<dbReference type="GO" id="GO:0061799">
    <property type="term" value="F:cyclic pyranopterin monophosphate synthase activity"/>
    <property type="evidence" value="ECO:0007669"/>
    <property type="project" value="TreeGrafter"/>
</dbReference>
<feature type="binding site" evidence="12">
    <location>
        <position position="250"/>
    </location>
    <ligand>
        <name>[4Fe-4S] cluster</name>
        <dbReference type="ChEBI" id="CHEBI:49883"/>
        <label>2</label>
        <note>4Fe-4S-substrate</note>
    </ligand>
</feature>
<comment type="catalytic activity">
    <reaction evidence="11 12">
        <text>GTP + AH2 + S-adenosyl-L-methionine = (8S)-3',8-cyclo-7,8-dihydroguanosine 5'-triphosphate + 5'-deoxyadenosine + L-methionine + A + H(+)</text>
        <dbReference type="Rhea" id="RHEA:49576"/>
        <dbReference type="ChEBI" id="CHEBI:13193"/>
        <dbReference type="ChEBI" id="CHEBI:15378"/>
        <dbReference type="ChEBI" id="CHEBI:17319"/>
        <dbReference type="ChEBI" id="CHEBI:17499"/>
        <dbReference type="ChEBI" id="CHEBI:37565"/>
        <dbReference type="ChEBI" id="CHEBI:57844"/>
        <dbReference type="ChEBI" id="CHEBI:59789"/>
        <dbReference type="ChEBI" id="CHEBI:131766"/>
        <dbReference type="EC" id="4.1.99.22"/>
    </reaction>
</comment>
<dbReference type="GO" id="GO:0006777">
    <property type="term" value="P:Mo-molybdopterin cofactor biosynthetic process"/>
    <property type="evidence" value="ECO:0007669"/>
    <property type="project" value="UniProtKB-UniRule"/>
</dbReference>
<evidence type="ECO:0000256" key="10">
    <source>
        <dbReference type="ARBA" id="ARBA00023239"/>
    </source>
</evidence>
<dbReference type="InterPro" id="IPR058240">
    <property type="entry name" value="rSAM_sf"/>
</dbReference>
<keyword evidence="4 12" id="KW-0479">Metal-binding</keyword>
<keyword evidence="9 12" id="KW-0501">Molybdenum cofactor biosynthesis</keyword>
<feature type="binding site" evidence="12">
    <location>
        <position position="26"/>
    </location>
    <ligand>
        <name>S-adenosyl-L-methionine</name>
        <dbReference type="ChEBI" id="CHEBI:59789"/>
    </ligand>
</feature>
<comment type="similarity">
    <text evidence="12">Belongs to the radical SAM superfamily. MoaA family.</text>
</comment>
<feature type="binding site" evidence="12">
    <location>
        <position position="189"/>
    </location>
    <ligand>
        <name>S-adenosyl-L-methionine</name>
        <dbReference type="ChEBI" id="CHEBI:59789"/>
    </ligand>
</feature>
<name>A0A926EZ30_9FIRM</name>
<feature type="binding site" evidence="12">
    <location>
        <position position="68"/>
    </location>
    <ligand>
        <name>S-adenosyl-L-methionine</name>
        <dbReference type="ChEBI" id="CHEBI:59789"/>
    </ligand>
</feature>
<dbReference type="GO" id="GO:0061798">
    <property type="term" value="F:GTP 3',8'-cyclase activity"/>
    <property type="evidence" value="ECO:0007669"/>
    <property type="project" value="UniProtKB-UniRule"/>
</dbReference>
<evidence type="ECO:0000313" key="15">
    <source>
        <dbReference type="Proteomes" id="UP000601522"/>
    </source>
</evidence>
<dbReference type="Gene3D" id="3.20.20.70">
    <property type="entry name" value="Aldolase class I"/>
    <property type="match status" value="1"/>
</dbReference>
<feature type="binding site" evidence="12">
    <location>
        <position position="64"/>
    </location>
    <ligand>
        <name>GTP</name>
        <dbReference type="ChEBI" id="CHEBI:37565"/>
    </ligand>
</feature>
<evidence type="ECO:0000256" key="2">
    <source>
        <dbReference type="ARBA" id="ARBA00022485"/>
    </source>
</evidence>
<proteinExistence type="inferred from homology"/>
<evidence type="ECO:0000256" key="11">
    <source>
        <dbReference type="ARBA" id="ARBA00048697"/>
    </source>
</evidence>
<dbReference type="SFLD" id="SFLDG01067">
    <property type="entry name" value="SPASM/twitch_domain_containing"/>
    <property type="match status" value="1"/>
</dbReference>
<comment type="pathway">
    <text evidence="12">Cofactor biosynthesis; molybdopterin biosynthesis.</text>
</comment>
<dbReference type="HAMAP" id="MF_01225_B">
    <property type="entry name" value="MoaA_B"/>
    <property type="match status" value="1"/>
</dbReference>
<dbReference type="Pfam" id="PF04055">
    <property type="entry name" value="Radical_SAM"/>
    <property type="match status" value="1"/>
</dbReference>
<keyword evidence="5 12" id="KW-0547">Nucleotide-binding</keyword>
<dbReference type="InterPro" id="IPR007197">
    <property type="entry name" value="rSAM"/>
</dbReference>
<evidence type="ECO:0000256" key="7">
    <source>
        <dbReference type="ARBA" id="ARBA00023014"/>
    </source>
</evidence>
<dbReference type="EMBL" id="JACRTK010000003">
    <property type="protein sequence ID" value="MBC8591008.1"/>
    <property type="molecule type" value="Genomic_DNA"/>
</dbReference>
<evidence type="ECO:0000256" key="9">
    <source>
        <dbReference type="ARBA" id="ARBA00023150"/>
    </source>
</evidence>
<dbReference type="InterPro" id="IPR000385">
    <property type="entry name" value="MoaA_NifB_PqqE_Fe-S-bd_CS"/>
</dbReference>
<evidence type="ECO:0000256" key="3">
    <source>
        <dbReference type="ARBA" id="ARBA00022691"/>
    </source>
</evidence>
<dbReference type="EC" id="4.1.99.22" evidence="1 12"/>
<evidence type="ECO:0000256" key="5">
    <source>
        <dbReference type="ARBA" id="ARBA00022741"/>
    </source>
</evidence>
<keyword evidence="8 12" id="KW-0342">GTP-binding</keyword>
<comment type="cofactor">
    <cofactor evidence="12">
        <name>[4Fe-4S] cluster</name>
        <dbReference type="ChEBI" id="CHEBI:49883"/>
    </cofactor>
    <text evidence="12">Binds 2 [4Fe-4S] clusters. Binds 1 [4Fe-4S] cluster coordinated with 3 cysteines and an exchangeable S-adenosyl-L-methionine and 1 [4Fe-4S] cluster coordinated with 3 cysteines and the GTP-derived substrate.</text>
</comment>
<feature type="binding site" evidence="12">
    <location>
        <position position="267"/>
    </location>
    <ligand>
        <name>[4Fe-4S] cluster</name>
        <dbReference type="ChEBI" id="CHEBI:49883"/>
        <label>2</label>
        <note>4Fe-4S-substrate</note>
    </ligand>
</feature>
<accession>A0A926EZ30</accession>
<keyword evidence="2 12" id="KW-0004">4Fe-4S</keyword>
<dbReference type="SUPFAM" id="SSF102114">
    <property type="entry name" value="Radical SAM enzymes"/>
    <property type="match status" value="1"/>
</dbReference>
<dbReference type="InterPro" id="IPR040064">
    <property type="entry name" value="MoaA-like"/>
</dbReference>
<keyword evidence="3 12" id="KW-0949">S-adenosyl-L-methionine</keyword>
<evidence type="ECO:0000256" key="8">
    <source>
        <dbReference type="ARBA" id="ARBA00023134"/>
    </source>
</evidence>
<evidence type="ECO:0000313" key="14">
    <source>
        <dbReference type="EMBL" id="MBC8591008.1"/>
    </source>
</evidence>
<dbReference type="SFLD" id="SFLDG01383">
    <property type="entry name" value="cyclic_pyranopterin_phosphate"/>
    <property type="match status" value="1"/>
</dbReference>
<dbReference type="Pfam" id="PF06463">
    <property type="entry name" value="Mob_synth_C"/>
    <property type="match status" value="1"/>
</dbReference>
<dbReference type="GO" id="GO:0051539">
    <property type="term" value="F:4 iron, 4 sulfur cluster binding"/>
    <property type="evidence" value="ECO:0007669"/>
    <property type="project" value="UniProtKB-UniRule"/>
</dbReference>
<feature type="domain" description="Radical SAM core" evidence="13">
    <location>
        <begin position="4"/>
        <end position="219"/>
    </location>
</feature>
<comment type="caution">
    <text evidence="14">The sequence shown here is derived from an EMBL/GenBank/DDBJ whole genome shotgun (WGS) entry which is preliminary data.</text>
</comment>
<feature type="binding site" evidence="12">
    <location>
        <position position="13"/>
    </location>
    <ligand>
        <name>GTP</name>
        <dbReference type="ChEBI" id="CHEBI:37565"/>
    </ligand>
</feature>
<dbReference type="PROSITE" id="PS01305">
    <property type="entry name" value="MOAA_NIFB_PQQE"/>
    <property type="match status" value="1"/>
</dbReference>
<keyword evidence="10 12" id="KW-0456">Lyase</keyword>
<dbReference type="SFLD" id="SFLDS00029">
    <property type="entry name" value="Radical_SAM"/>
    <property type="match status" value="1"/>
</dbReference>
<evidence type="ECO:0000259" key="13">
    <source>
        <dbReference type="PROSITE" id="PS51918"/>
    </source>
</evidence>
<feature type="binding site" evidence="12">
    <location>
        <position position="156"/>
    </location>
    <ligand>
        <name>GTP</name>
        <dbReference type="ChEBI" id="CHEBI:37565"/>
    </ligand>
</feature>
<dbReference type="GO" id="GO:0046872">
    <property type="term" value="F:metal ion binding"/>
    <property type="evidence" value="ECO:0007669"/>
    <property type="project" value="UniProtKB-KW"/>
</dbReference>
<dbReference type="NCBIfam" id="NF001199">
    <property type="entry name" value="PRK00164.2-1"/>
    <property type="match status" value="1"/>
</dbReference>
<comment type="function">
    <text evidence="12">Catalyzes the cyclization of GTP to (8S)-3',8-cyclo-7,8-dihydroguanosine 5'-triphosphate.</text>
</comment>
<keyword evidence="15" id="KW-1185">Reference proteome</keyword>